<comment type="subcellular location">
    <subcellularLocation>
        <location evidence="1">Membrane</location>
        <topology evidence="1">Multi-pass membrane protein</topology>
    </subcellularLocation>
</comment>
<dbReference type="Pfam" id="PF00528">
    <property type="entry name" value="BPD_transp_1"/>
    <property type="match status" value="1"/>
</dbReference>
<feature type="transmembrane region" description="Helical" evidence="6">
    <location>
        <begin position="39"/>
        <end position="58"/>
    </location>
</feature>
<accession>A0ABQ2CZ32</accession>
<evidence type="ECO:0000256" key="6">
    <source>
        <dbReference type="SAM" id="Phobius"/>
    </source>
</evidence>
<protein>
    <recommendedName>
        <fullName evidence="7">ABC transmembrane type-1 domain-containing protein</fullName>
    </recommendedName>
</protein>
<keyword evidence="9" id="KW-1185">Reference proteome</keyword>
<dbReference type="InterPro" id="IPR035906">
    <property type="entry name" value="MetI-like_sf"/>
</dbReference>
<keyword evidence="4 6" id="KW-1133">Transmembrane helix</keyword>
<evidence type="ECO:0000256" key="5">
    <source>
        <dbReference type="ARBA" id="ARBA00023136"/>
    </source>
</evidence>
<evidence type="ECO:0000259" key="7">
    <source>
        <dbReference type="Pfam" id="PF00528"/>
    </source>
</evidence>
<keyword evidence="3" id="KW-0813">Transport</keyword>
<sequence length="72" mass="8171">MGNSFVGLLKDTSLLSVITIPELMKVAYENYSRTFDGRAYFLSAALIYWVLSSIFNALQRRLEARLARAHTV</sequence>
<dbReference type="InterPro" id="IPR043429">
    <property type="entry name" value="ArtM/GltK/GlnP/TcyL/YhdX-like"/>
</dbReference>
<dbReference type="Gene3D" id="1.10.3720.10">
    <property type="entry name" value="MetI-like"/>
    <property type="match status" value="1"/>
</dbReference>
<organism evidence="8 9">
    <name type="scientific">Deinococcus roseus</name>
    <dbReference type="NCBI Taxonomy" id="392414"/>
    <lineage>
        <taxon>Bacteria</taxon>
        <taxon>Thermotogati</taxon>
        <taxon>Deinococcota</taxon>
        <taxon>Deinococci</taxon>
        <taxon>Deinococcales</taxon>
        <taxon>Deinococcaceae</taxon>
        <taxon>Deinococcus</taxon>
    </lineage>
</organism>
<reference evidence="9" key="1">
    <citation type="journal article" date="2019" name="Int. J. Syst. Evol. Microbiol.">
        <title>The Global Catalogue of Microorganisms (GCM) 10K type strain sequencing project: providing services to taxonomists for standard genome sequencing and annotation.</title>
        <authorList>
            <consortium name="The Broad Institute Genomics Platform"/>
            <consortium name="The Broad Institute Genome Sequencing Center for Infectious Disease"/>
            <person name="Wu L."/>
            <person name="Ma J."/>
        </authorList>
    </citation>
    <scope>NUCLEOTIDE SEQUENCE [LARGE SCALE GENOMIC DNA]</scope>
    <source>
        <strain evidence="9">JCM 14370</strain>
    </source>
</reference>
<dbReference type="EMBL" id="BMOD01000006">
    <property type="protein sequence ID" value="GGJ34883.1"/>
    <property type="molecule type" value="Genomic_DNA"/>
</dbReference>
<evidence type="ECO:0000256" key="3">
    <source>
        <dbReference type="ARBA" id="ARBA00022970"/>
    </source>
</evidence>
<evidence type="ECO:0000313" key="8">
    <source>
        <dbReference type="EMBL" id="GGJ34883.1"/>
    </source>
</evidence>
<dbReference type="InterPro" id="IPR000515">
    <property type="entry name" value="MetI-like"/>
</dbReference>
<keyword evidence="3" id="KW-0029">Amino-acid transport</keyword>
<keyword evidence="5 6" id="KW-0472">Membrane</keyword>
<keyword evidence="2 6" id="KW-0812">Transmembrane</keyword>
<feature type="domain" description="ABC transmembrane type-1" evidence="7">
    <location>
        <begin position="1"/>
        <end position="67"/>
    </location>
</feature>
<gene>
    <name evidence="8" type="ORF">GCM10008938_21280</name>
</gene>
<comment type="caution">
    <text evidence="8">The sequence shown here is derived from an EMBL/GenBank/DDBJ whole genome shotgun (WGS) entry which is preliminary data.</text>
</comment>
<dbReference type="SUPFAM" id="SSF161098">
    <property type="entry name" value="MetI-like"/>
    <property type="match status" value="1"/>
</dbReference>
<proteinExistence type="predicted"/>
<dbReference type="PANTHER" id="PTHR30614:SF0">
    <property type="entry name" value="L-CYSTINE TRANSPORT SYSTEM PERMEASE PROTEIN TCYL"/>
    <property type="match status" value="1"/>
</dbReference>
<evidence type="ECO:0000313" key="9">
    <source>
        <dbReference type="Proteomes" id="UP000632222"/>
    </source>
</evidence>
<evidence type="ECO:0000256" key="1">
    <source>
        <dbReference type="ARBA" id="ARBA00004141"/>
    </source>
</evidence>
<name>A0ABQ2CZ32_9DEIO</name>
<evidence type="ECO:0000256" key="2">
    <source>
        <dbReference type="ARBA" id="ARBA00022692"/>
    </source>
</evidence>
<dbReference type="Proteomes" id="UP000632222">
    <property type="component" value="Unassembled WGS sequence"/>
</dbReference>
<evidence type="ECO:0000256" key="4">
    <source>
        <dbReference type="ARBA" id="ARBA00022989"/>
    </source>
</evidence>
<dbReference type="PANTHER" id="PTHR30614">
    <property type="entry name" value="MEMBRANE COMPONENT OF AMINO ACID ABC TRANSPORTER"/>
    <property type="match status" value="1"/>
</dbReference>